<dbReference type="EMBL" id="CM037011">
    <property type="protein sequence ID" value="KAH7691651.1"/>
    <property type="molecule type" value="Genomic_DNA"/>
</dbReference>
<evidence type="ECO:0000313" key="1">
    <source>
        <dbReference type="EMBL" id="KAH7691651.1"/>
    </source>
</evidence>
<comment type="caution">
    <text evidence="1">The sequence shown here is derived from an EMBL/GenBank/DDBJ whole genome shotgun (WGS) entry which is preliminary data.</text>
</comment>
<dbReference type="Proteomes" id="UP000827976">
    <property type="component" value="Chromosome 1"/>
</dbReference>
<name>A0ACB7WT83_DIOAL</name>
<evidence type="ECO:0000313" key="2">
    <source>
        <dbReference type="Proteomes" id="UP000827976"/>
    </source>
</evidence>
<proteinExistence type="predicted"/>
<organism evidence="1 2">
    <name type="scientific">Dioscorea alata</name>
    <name type="common">Purple yam</name>
    <dbReference type="NCBI Taxonomy" id="55571"/>
    <lineage>
        <taxon>Eukaryota</taxon>
        <taxon>Viridiplantae</taxon>
        <taxon>Streptophyta</taxon>
        <taxon>Embryophyta</taxon>
        <taxon>Tracheophyta</taxon>
        <taxon>Spermatophyta</taxon>
        <taxon>Magnoliopsida</taxon>
        <taxon>Liliopsida</taxon>
        <taxon>Dioscoreales</taxon>
        <taxon>Dioscoreaceae</taxon>
        <taxon>Dioscorea</taxon>
    </lineage>
</organism>
<reference evidence="2" key="1">
    <citation type="journal article" date="2022" name="Nat. Commun.">
        <title>Chromosome evolution and the genetic basis of agronomically important traits in greater yam.</title>
        <authorList>
            <person name="Bredeson J.V."/>
            <person name="Lyons J.B."/>
            <person name="Oniyinde I.O."/>
            <person name="Okereke N.R."/>
            <person name="Kolade O."/>
            <person name="Nnabue I."/>
            <person name="Nwadili C.O."/>
            <person name="Hribova E."/>
            <person name="Parker M."/>
            <person name="Nwogha J."/>
            <person name="Shu S."/>
            <person name="Carlson J."/>
            <person name="Kariba R."/>
            <person name="Muthemba S."/>
            <person name="Knop K."/>
            <person name="Barton G.J."/>
            <person name="Sherwood A.V."/>
            <person name="Lopez-Montes A."/>
            <person name="Asiedu R."/>
            <person name="Jamnadass R."/>
            <person name="Muchugi A."/>
            <person name="Goodstein D."/>
            <person name="Egesi C.N."/>
            <person name="Featherston J."/>
            <person name="Asfaw A."/>
            <person name="Simpson G.G."/>
            <person name="Dolezel J."/>
            <person name="Hendre P.S."/>
            <person name="Van Deynze A."/>
            <person name="Kumar P.L."/>
            <person name="Obidiegwu J.E."/>
            <person name="Bhattacharjee R."/>
            <person name="Rokhsar D.S."/>
        </authorList>
    </citation>
    <scope>NUCLEOTIDE SEQUENCE [LARGE SCALE GENOMIC DNA]</scope>
    <source>
        <strain evidence="2">cv. TDa95/00328</strain>
    </source>
</reference>
<gene>
    <name evidence="1" type="ORF">IHE45_01G012500</name>
</gene>
<protein>
    <submittedName>
        <fullName evidence="1">Ribonuclease H-like protein</fullName>
    </submittedName>
</protein>
<keyword evidence="2" id="KW-1185">Reference proteome</keyword>
<accession>A0ACB7WT83</accession>
<sequence length="464" mass="53790">MSCKKNHDVGQMLMSSSLEKGNVELRHQKLNQEQHRENIVMAILLHEYPFQFVEHEGTRNMISYLNLNVKHVTHNTIKADVLKFYRREKKKLFDILQSVPGRISLTSDLWTSIMTDGYIYLAAYFVDKDWILQKRILNFHYMPTPHTGFAISEMISSLLNEWNLEKKLFSITLDNASSNDSFVDFVKSQLCMRNGLLLNGEFFHVRCCAHILNLIVQDGLKEIDSGIYKIRESVKFMKGSQSRKKKFHDCAQQMGINCKKGLREDVSTRWNSTYLMLESALHYRDAFIHLSLSDSNYLHCPTLEEWNHIENMVKFLKVFYDVTNIFSGTLYPTSNLFFLGMWRIQCILQEEARKPILFRSSSLSKMQAKFDKYRGAFSAILAIAVILDPRYKMDIVEFALTKLYGDDEGNNKVNNIREKLQKLFGEYCNIDLQNQGSSSTIQTTQDQVIEGDPNDPLMVSTHGS</sequence>